<keyword evidence="1" id="KW-1133">Transmembrane helix</keyword>
<proteinExistence type="predicted"/>
<keyword evidence="1" id="KW-0472">Membrane</keyword>
<protein>
    <submittedName>
        <fullName evidence="2">DgyrCDS2636</fullName>
    </submittedName>
</protein>
<keyword evidence="1" id="KW-0812">Transmembrane</keyword>
<organism evidence="2 3">
    <name type="scientific">Dimorphilus gyrociliatus</name>
    <dbReference type="NCBI Taxonomy" id="2664684"/>
    <lineage>
        <taxon>Eukaryota</taxon>
        <taxon>Metazoa</taxon>
        <taxon>Spiralia</taxon>
        <taxon>Lophotrochozoa</taxon>
        <taxon>Annelida</taxon>
        <taxon>Polychaeta</taxon>
        <taxon>Polychaeta incertae sedis</taxon>
        <taxon>Dinophilidae</taxon>
        <taxon>Dimorphilus</taxon>
    </lineage>
</organism>
<dbReference type="EMBL" id="CAJFCJ010000004">
    <property type="protein sequence ID" value="CAD5113471.1"/>
    <property type="molecule type" value="Genomic_DNA"/>
</dbReference>
<evidence type="ECO:0000313" key="3">
    <source>
        <dbReference type="Proteomes" id="UP000549394"/>
    </source>
</evidence>
<feature type="transmembrane region" description="Helical" evidence="1">
    <location>
        <begin position="21"/>
        <end position="46"/>
    </location>
</feature>
<evidence type="ECO:0000313" key="2">
    <source>
        <dbReference type="EMBL" id="CAD5113471.1"/>
    </source>
</evidence>
<evidence type="ECO:0000256" key="1">
    <source>
        <dbReference type="SAM" id="Phobius"/>
    </source>
</evidence>
<comment type="caution">
    <text evidence="2">The sequence shown here is derived from an EMBL/GenBank/DDBJ whole genome shotgun (WGS) entry which is preliminary data.</text>
</comment>
<dbReference type="AlphaFoldDB" id="A0A7I8VDN8"/>
<name>A0A7I8VDN8_9ANNE</name>
<gene>
    <name evidence="2" type="ORF">DGYR_LOCUS2456</name>
</gene>
<dbReference type="Proteomes" id="UP000549394">
    <property type="component" value="Unassembled WGS sequence"/>
</dbReference>
<reference evidence="2 3" key="1">
    <citation type="submission" date="2020-08" db="EMBL/GenBank/DDBJ databases">
        <authorList>
            <person name="Hejnol A."/>
        </authorList>
    </citation>
    <scope>NUCLEOTIDE SEQUENCE [LARGE SCALE GENOMIC DNA]</scope>
</reference>
<accession>A0A7I8VDN8</accession>
<keyword evidence="3" id="KW-1185">Reference proteome</keyword>
<sequence length="281" mass="32101">MNSESGGRQDKASDTVKSSKYYNLLTGLIIVCVVFFLVMILVLFYWKVTKLVQRMLLRQSSRLETDSVAAAQFLNYACNYQNAMPTNEKILDNRQSFRPLESIIPKDMTCTSCRSQYPYEIPNEFNFRHSLPHIRGHSESNLASLSNQGILKKPSEDIELPFNEERIRENQFENEGDYAVPKEGFRYSSSEAEDDNAAPKQARFDPSVEVNFVRSSSISYPARPKMGLNGFGKFSTVGRKKGRKHFEFVKLKRRVADTSIEINDVCDKVAENESYNPSITN</sequence>